<evidence type="ECO:0000313" key="2">
    <source>
        <dbReference type="EMBL" id="MDA0185390.1"/>
    </source>
</evidence>
<dbReference type="PROSITE" id="PS51352">
    <property type="entry name" value="THIOREDOXIN_2"/>
    <property type="match status" value="1"/>
</dbReference>
<comment type="caution">
    <text evidence="2">The sequence shown here is derived from an EMBL/GenBank/DDBJ whole genome shotgun (WGS) entry which is preliminary data.</text>
</comment>
<dbReference type="EMBL" id="JAPDDP010000111">
    <property type="protein sequence ID" value="MDA0185390.1"/>
    <property type="molecule type" value="Genomic_DNA"/>
</dbReference>
<sequence length="294" mass="32277">MLAAFDDASVWLNSPPLRSAELRGRVVAVDFWTYSCVNWLRTLPYVRAWQERYAAAGLVVVGVHAPEFGFEHASDNVRDAIATLDAPYPVVIDNEFAIWRAFGNRYWPALYLLDGDGRVRFSHFGEEAYEESERAIQTLLGVDGELVQVRADDVSLAADWGALKSPETYLGGTRGERRVDADALALNQWRLGGDWSVGEESATLASPGGSIAYRFEARDVNLVLAADTPVPFTVRLDGKPPDDAAGVDVDETGAGVLSAPRMYQLIRQADAAWQRTFEITFAGPGVHAYVFTFG</sequence>
<dbReference type="PANTHER" id="PTHR42852:SF13">
    <property type="entry name" value="PROTEIN DIPZ"/>
    <property type="match status" value="1"/>
</dbReference>
<dbReference type="GO" id="GO:0016491">
    <property type="term" value="F:oxidoreductase activity"/>
    <property type="evidence" value="ECO:0007669"/>
    <property type="project" value="InterPro"/>
</dbReference>
<dbReference type="InterPro" id="IPR041017">
    <property type="entry name" value="Thioredoxin_10"/>
</dbReference>
<accession>A0A9X3SEW4</accession>
<reference evidence="2" key="1">
    <citation type="submission" date="2022-10" db="EMBL/GenBank/DDBJ databases">
        <title>The WGS of Solirubrobacter phytolaccae KCTC 29190.</title>
        <authorList>
            <person name="Jiang Z."/>
        </authorList>
    </citation>
    <scope>NUCLEOTIDE SEQUENCE</scope>
    <source>
        <strain evidence="2">KCTC 29190</strain>
    </source>
</reference>
<feature type="domain" description="Thioredoxin" evidence="1">
    <location>
        <begin position="1"/>
        <end position="141"/>
    </location>
</feature>
<dbReference type="AlphaFoldDB" id="A0A9X3SEW4"/>
<dbReference type="Pfam" id="PF08534">
    <property type="entry name" value="Redoxin"/>
    <property type="match status" value="1"/>
</dbReference>
<dbReference type="Gene3D" id="2.60.120.260">
    <property type="entry name" value="Galactose-binding domain-like"/>
    <property type="match status" value="1"/>
</dbReference>
<name>A0A9X3SEW4_9ACTN</name>
<dbReference type="InterPro" id="IPR013766">
    <property type="entry name" value="Thioredoxin_domain"/>
</dbReference>
<evidence type="ECO:0000313" key="3">
    <source>
        <dbReference type="Proteomes" id="UP001147653"/>
    </source>
</evidence>
<keyword evidence="3" id="KW-1185">Reference proteome</keyword>
<dbReference type="Proteomes" id="UP001147653">
    <property type="component" value="Unassembled WGS sequence"/>
</dbReference>
<dbReference type="InterPro" id="IPR013740">
    <property type="entry name" value="Redoxin"/>
</dbReference>
<dbReference type="Gene3D" id="3.40.30.10">
    <property type="entry name" value="Glutaredoxin"/>
    <property type="match status" value="1"/>
</dbReference>
<organism evidence="2 3">
    <name type="scientific">Solirubrobacter phytolaccae</name>
    <dbReference type="NCBI Taxonomy" id="1404360"/>
    <lineage>
        <taxon>Bacteria</taxon>
        <taxon>Bacillati</taxon>
        <taxon>Actinomycetota</taxon>
        <taxon>Thermoleophilia</taxon>
        <taxon>Solirubrobacterales</taxon>
        <taxon>Solirubrobacteraceae</taxon>
        <taxon>Solirubrobacter</taxon>
    </lineage>
</organism>
<evidence type="ECO:0000259" key="1">
    <source>
        <dbReference type="PROSITE" id="PS51352"/>
    </source>
</evidence>
<dbReference type="RefSeq" id="WP_270029893.1">
    <property type="nucleotide sequence ID" value="NZ_JAPDDP010000111.1"/>
</dbReference>
<protein>
    <submittedName>
        <fullName evidence="2">Redoxin family protein</fullName>
    </submittedName>
</protein>
<dbReference type="SUPFAM" id="SSF52833">
    <property type="entry name" value="Thioredoxin-like"/>
    <property type="match status" value="1"/>
</dbReference>
<dbReference type="PANTHER" id="PTHR42852">
    <property type="entry name" value="THIOL:DISULFIDE INTERCHANGE PROTEIN DSBE"/>
    <property type="match status" value="1"/>
</dbReference>
<dbReference type="InterPro" id="IPR036249">
    <property type="entry name" value="Thioredoxin-like_sf"/>
</dbReference>
<proteinExistence type="predicted"/>
<dbReference type="Pfam" id="PF17991">
    <property type="entry name" value="Thioredoxin_10"/>
    <property type="match status" value="1"/>
</dbReference>
<dbReference type="InterPro" id="IPR050553">
    <property type="entry name" value="Thioredoxin_ResA/DsbE_sf"/>
</dbReference>
<gene>
    <name evidence="2" type="ORF">OJ997_34105</name>
</gene>